<feature type="domain" description="VanZ-like" evidence="2">
    <location>
        <begin position="19"/>
        <end position="137"/>
    </location>
</feature>
<reference evidence="3 4" key="1">
    <citation type="submission" date="2020-03" db="EMBL/GenBank/DDBJ databases">
        <title>Genomic Encyclopedia of Type Strains, Phase III (KMG-III): the genomes of soil and plant-associated and newly described type strains.</title>
        <authorList>
            <person name="Whitman W."/>
        </authorList>
    </citation>
    <scope>NUCLEOTIDE SEQUENCE [LARGE SCALE GENOMIC DNA]</scope>
    <source>
        <strain evidence="3 4">CECT 4207</strain>
    </source>
</reference>
<feature type="transmembrane region" description="Helical" evidence="1">
    <location>
        <begin position="14"/>
        <end position="32"/>
    </location>
</feature>
<feature type="transmembrane region" description="Helical" evidence="1">
    <location>
        <begin position="37"/>
        <end position="55"/>
    </location>
</feature>
<dbReference type="Proteomes" id="UP000802392">
    <property type="component" value="Unassembled WGS sequence"/>
</dbReference>
<name>A0ABX0TGT2_9MICC</name>
<protein>
    <submittedName>
        <fullName evidence="3">Glycopeptide antibiotics resistance protein</fullName>
    </submittedName>
</protein>
<keyword evidence="1" id="KW-1133">Transmembrane helix</keyword>
<accession>A0ABX0TGT2</accession>
<dbReference type="Pfam" id="PF04892">
    <property type="entry name" value="VanZ"/>
    <property type="match status" value="1"/>
</dbReference>
<dbReference type="PANTHER" id="PTHR36834:SF1">
    <property type="entry name" value="INTEGRAL MEMBRANE PROTEIN"/>
    <property type="match status" value="1"/>
</dbReference>
<feature type="transmembrane region" description="Helical" evidence="1">
    <location>
        <begin position="118"/>
        <end position="140"/>
    </location>
</feature>
<dbReference type="RefSeq" id="WP_167263876.1">
    <property type="nucleotide sequence ID" value="NZ_BAAAVO010000002.1"/>
</dbReference>
<evidence type="ECO:0000256" key="1">
    <source>
        <dbReference type="SAM" id="Phobius"/>
    </source>
</evidence>
<dbReference type="PANTHER" id="PTHR36834">
    <property type="entry name" value="MEMBRANE PROTEIN-RELATED"/>
    <property type="match status" value="1"/>
</dbReference>
<keyword evidence="1" id="KW-0472">Membrane</keyword>
<evidence type="ECO:0000259" key="2">
    <source>
        <dbReference type="Pfam" id="PF04892"/>
    </source>
</evidence>
<sequence length="145" mass="15726">MFAFATFTKVHRRWLQAAFAVYLVALALVVFLPSQQAGTVTGFVGVIAGWLYFLGVPRSDAAVAVEFVSNIVMFIPFGALLRCLWPATWNWWRTLLLSAVTSTAIELTQLLVPGRVTALSDVIANSAGGLIGVAAVAWLVSRRSR</sequence>
<evidence type="ECO:0000313" key="3">
    <source>
        <dbReference type="EMBL" id="NIJ00381.1"/>
    </source>
</evidence>
<proteinExistence type="predicted"/>
<evidence type="ECO:0000313" key="4">
    <source>
        <dbReference type="Proteomes" id="UP000802392"/>
    </source>
</evidence>
<keyword evidence="4" id="KW-1185">Reference proteome</keyword>
<organism evidence="3 4">
    <name type="scientific">Paenarthrobacter ilicis</name>
    <dbReference type="NCBI Taxonomy" id="43665"/>
    <lineage>
        <taxon>Bacteria</taxon>
        <taxon>Bacillati</taxon>
        <taxon>Actinomycetota</taxon>
        <taxon>Actinomycetes</taxon>
        <taxon>Micrococcales</taxon>
        <taxon>Micrococcaceae</taxon>
        <taxon>Paenarthrobacter</taxon>
    </lineage>
</organism>
<feature type="transmembrane region" description="Helical" evidence="1">
    <location>
        <begin position="61"/>
        <end position="84"/>
    </location>
</feature>
<dbReference type="InterPro" id="IPR006976">
    <property type="entry name" value="VanZ-like"/>
</dbReference>
<comment type="caution">
    <text evidence="3">The sequence shown here is derived from an EMBL/GenBank/DDBJ whole genome shotgun (WGS) entry which is preliminary data.</text>
</comment>
<dbReference type="InterPro" id="IPR053150">
    <property type="entry name" value="Teicoplanin_resist-assoc"/>
</dbReference>
<dbReference type="EMBL" id="JAAOZD010000001">
    <property type="protein sequence ID" value="NIJ00381.1"/>
    <property type="molecule type" value="Genomic_DNA"/>
</dbReference>
<gene>
    <name evidence="3" type="ORF">FHR86_000679</name>
</gene>
<keyword evidence="1" id="KW-0812">Transmembrane</keyword>